<reference evidence="6 7" key="1">
    <citation type="submission" date="2019-02" db="EMBL/GenBank/DDBJ databases">
        <authorList>
            <person name="Li S.-H."/>
        </authorList>
    </citation>
    <scope>NUCLEOTIDE SEQUENCE [LARGE SCALE GENOMIC DNA]</scope>
    <source>
        <strain evidence="6 7">IMCC14385</strain>
    </source>
</reference>
<evidence type="ECO:0000256" key="2">
    <source>
        <dbReference type="ARBA" id="ARBA00023125"/>
    </source>
</evidence>
<feature type="domain" description="HTH tetR-type" evidence="5">
    <location>
        <begin position="22"/>
        <end position="88"/>
    </location>
</feature>
<keyword evidence="7" id="KW-1185">Reference proteome</keyword>
<evidence type="ECO:0000313" key="7">
    <source>
        <dbReference type="Proteomes" id="UP000326287"/>
    </source>
</evidence>
<dbReference type="SUPFAM" id="SSF46689">
    <property type="entry name" value="Homeodomain-like"/>
    <property type="match status" value="1"/>
</dbReference>
<dbReference type="InterPro" id="IPR050109">
    <property type="entry name" value="HTH-type_TetR-like_transc_reg"/>
</dbReference>
<dbReference type="KEGG" id="halc:EY643_15000"/>
<dbReference type="Proteomes" id="UP000326287">
    <property type="component" value="Chromosome"/>
</dbReference>
<dbReference type="InterPro" id="IPR001647">
    <property type="entry name" value="HTH_TetR"/>
</dbReference>
<evidence type="ECO:0000313" key="6">
    <source>
        <dbReference type="EMBL" id="QFU76851.1"/>
    </source>
</evidence>
<dbReference type="GO" id="GO:0003700">
    <property type="term" value="F:DNA-binding transcription factor activity"/>
    <property type="evidence" value="ECO:0007669"/>
    <property type="project" value="TreeGrafter"/>
</dbReference>
<dbReference type="PANTHER" id="PTHR30055:SF238">
    <property type="entry name" value="MYCOFACTOCIN BIOSYNTHESIS TRANSCRIPTIONAL REGULATOR MFTR-RELATED"/>
    <property type="match status" value="1"/>
</dbReference>
<keyword evidence="3" id="KW-0804">Transcription</keyword>
<dbReference type="EMBL" id="CP036422">
    <property type="protein sequence ID" value="QFU76851.1"/>
    <property type="molecule type" value="Genomic_DNA"/>
</dbReference>
<dbReference type="InterPro" id="IPR009057">
    <property type="entry name" value="Homeodomain-like_sf"/>
</dbReference>
<protein>
    <submittedName>
        <fullName evidence="6">TetR family transcriptional regulator</fullName>
    </submittedName>
</protein>
<evidence type="ECO:0000259" key="5">
    <source>
        <dbReference type="PROSITE" id="PS50977"/>
    </source>
</evidence>
<organism evidence="6 7">
    <name type="scientific">Halioglobus maricola</name>
    <dbReference type="NCBI Taxonomy" id="2601894"/>
    <lineage>
        <taxon>Bacteria</taxon>
        <taxon>Pseudomonadati</taxon>
        <taxon>Pseudomonadota</taxon>
        <taxon>Gammaproteobacteria</taxon>
        <taxon>Cellvibrionales</taxon>
        <taxon>Halieaceae</taxon>
        <taxon>Halioglobus</taxon>
    </lineage>
</organism>
<accession>A0A5P9NM10</accession>
<evidence type="ECO:0000256" key="3">
    <source>
        <dbReference type="ARBA" id="ARBA00023163"/>
    </source>
</evidence>
<dbReference type="Pfam" id="PF00440">
    <property type="entry name" value="TetR_N"/>
    <property type="match status" value="1"/>
</dbReference>
<dbReference type="Gene3D" id="1.10.357.10">
    <property type="entry name" value="Tetracycline Repressor, domain 2"/>
    <property type="match status" value="1"/>
</dbReference>
<evidence type="ECO:0000256" key="4">
    <source>
        <dbReference type="PROSITE-ProRule" id="PRU00335"/>
    </source>
</evidence>
<dbReference type="PANTHER" id="PTHR30055">
    <property type="entry name" value="HTH-TYPE TRANSCRIPTIONAL REGULATOR RUTR"/>
    <property type="match status" value="1"/>
</dbReference>
<dbReference type="PROSITE" id="PS50977">
    <property type="entry name" value="HTH_TETR_2"/>
    <property type="match status" value="1"/>
</dbReference>
<dbReference type="AlphaFoldDB" id="A0A5P9NM10"/>
<dbReference type="PROSITE" id="PS01081">
    <property type="entry name" value="HTH_TETR_1"/>
    <property type="match status" value="1"/>
</dbReference>
<proteinExistence type="predicted"/>
<evidence type="ECO:0000256" key="1">
    <source>
        <dbReference type="ARBA" id="ARBA00023015"/>
    </source>
</evidence>
<dbReference type="GO" id="GO:0000976">
    <property type="term" value="F:transcription cis-regulatory region binding"/>
    <property type="evidence" value="ECO:0007669"/>
    <property type="project" value="TreeGrafter"/>
</dbReference>
<dbReference type="OrthoDB" id="9798857at2"/>
<dbReference type="InterPro" id="IPR023772">
    <property type="entry name" value="DNA-bd_HTH_TetR-type_CS"/>
</dbReference>
<sequence length="226" mass="25330">MAKSKSKKKSDTASTGNTLRKSKAREAMIIAADELFAELGGYEGGGYEATTVDLIVAKAGVSRRSFFNHFTGKADVLMLDFRAICDNHMAEFRARPDSEEPLLAALLAMEHMNESFFSNPDSKRRSSVNRRRFARQLRLGMKSTQWSLMGRWELLLAEEIARRLKGRDKSIRARILAGQASLIIRIASEQWFTQGLLKGESISKSMRKVEALVNKVVDEAYPIING</sequence>
<feature type="DNA-binding region" description="H-T-H motif" evidence="4">
    <location>
        <begin position="51"/>
        <end position="70"/>
    </location>
</feature>
<keyword evidence="2 4" id="KW-0238">DNA-binding</keyword>
<gene>
    <name evidence="6" type="ORF">EY643_15000</name>
</gene>
<keyword evidence="1" id="KW-0805">Transcription regulation</keyword>
<name>A0A5P9NM10_9GAMM</name>